<dbReference type="Pfam" id="PF00528">
    <property type="entry name" value="BPD_transp_1"/>
    <property type="match status" value="1"/>
</dbReference>
<evidence type="ECO:0000256" key="2">
    <source>
        <dbReference type="ARBA" id="ARBA00022448"/>
    </source>
</evidence>
<proteinExistence type="inferred from homology"/>
<evidence type="ECO:0000313" key="9">
    <source>
        <dbReference type="EMBL" id="MBA8879574.1"/>
    </source>
</evidence>
<keyword evidence="10" id="KW-1185">Reference proteome</keyword>
<evidence type="ECO:0000256" key="1">
    <source>
        <dbReference type="ARBA" id="ARBA00004651"/>
    </source>
</evidence>
<keyword evidence="6 7" id="KW-0472">Membrane</keyword>
<feature type="transmembrane region" description="Helical" evidence="7">
    <location>
        <begin position="229"/>
        <end position="251"/>
    </location>
</feature>
<reference evidence="9 10" key="1">
    <citation type="submission" date="2020-07" db="EMBL/GenBank/DDBJ databases">
        <title>Genomic Encyclopedia of Type Strains, Phase IV (KMG-V): Genome sequencing to study the core and pangenomes of soil and plant-associated prokaryotes.</title>
        <authorList>
            <person name="Whitman W."/>
        </authorList>
    </citation>
    <scope>NUCLEOTIDE SEQUENCE [LARGE SCALE GENOMIC DNA]</scope>
    <source>
        <strain evidence="9 10">AN3</strain>
    </source>
</reference>
<dbReference type="PANTHER" id="PTHR30193:SF37">
    <property type="entry name" value="INNER MEMBRANE ABC TRANSPORTER PERMEASE PROTEIN YCJO"/>
    <property type="match status" value="1"/>
</dbReference>
<evidence type="ECO:0000256" key="7">
    <source>
        <dbReference type="RuleBase" id="RU363032"/>
    </source>
</evidence>
<feature type="transmembrane region" description="Helical" evidence="7">
    <location>
        <begin position="136"/>
        <end position="156"/>
    </location>
</feature>
<accession>A0A839EQ01</accession>
<comment type="caution">
    <text evidence="9">The sequence shown here is derived from an EMBL/GenBank/DDBJ whole genome shotgun (WGS) entry which is preliminary data.</text>
</comment>
<organism evidence="9 10">
    <name type="scientific">Phyllobacterium myrsinacearum</name>
    <dbReference type="NCBI Taxonomy" id="28101"/>
    <lineage>
        <taxon>Bacteria</taxon>
        <taxon>Pseudomonadati</taxon>
        <taxon>Pseudomonadota</taxon>
        <taxon>Alphaproteobacteria</taxon>
        <taxon>Hyphomicrobiales</taxon>
        <taxon>Phyllobacteriaceae</taxon>
        <taxon>Phyllobacterium</taxon>
    </lineage>
</organism>
<dbReference type="RefSeq" id="WP_182550206.1">
    <property type="nucleotide sequence ID" value="NZ_JACGXN010000004.1"/>
</dbReference>
<dbReference type="InterPro" id="IPR000515">
    <property type="entry name" value="MetI-like"/>
</dbReference>
<keyword evidence="2 7" id="KW-0813">Transport</keyword>
<feature type="transmembrane region" description="Helical" evidence="7">
    <location>
        <begin position="184"/>
        <end position="208"/>
    </location>
</feature>
<comment type="subcellular location">
    <subcellularLocation>
        <location evidence="1 7">Cell membrane</location>
        <topology evidence="1 7">Multi-pass membrane protein</topology>
    </subcellularLocation>
</comment>
<evidence type="ECO:0000256" key="4">
    <source>
        <dbReference type="ARBA" id="ARBA00022692"/>
    </source>
</evidence>
<dbReference type="CDD" id="cd06261">
    <property type="entry name" value="TM_PBP2"/>
    <property type="match status" value="1"/>
</dbReference>
<evidence type="ECO:0000256" key="5">
    <source>
        <dbReference type="ARBA" id="ARBA00022989"/>
    </source>
</evidence>
<dbReference type="GO" id="GO:0055085">
    <property type="term" value="P:transmembrane transport"/>
    <property type="evidence" value="ECO:0007669"/>
    <property type="project" value="InterPro"/>
</dbReference>
<keyword evidence="3" id="KW-1003">Cell membrane</keyword>
<evidence type="ECO:0000313" key="10">
    <source>
        <dbReference type="Proteomes" id="UP000549052"/>
    </source>
</evidence>
<feature type="transmembrane region" description="Helical" evidence="7">
    <location>
        <begin position="103"/>
        <end position="124"/>
    </location>
</feature>
<keyword evidence="5 7" id="KW-1133">Transmembrane helix</keyword>
<dbReference type="PANTHER" id="PTHR30193">
    <property type="entry name" value="ABC TRANSPORTER PERMEASE PROTEIN"/>
    <property type="match status" value="1"/>
</dbReference>
<feature type="transmembrane region" description="Helical" evidence="7">
    <location>
        <begin position="290"/>
        <end position="311"/>
    </location>
</feature>
<dbReference type="PROSITE" id="PS50928">
    <property type="entry name" value="ABC_TM1"/>
    <property type="match status" value="1"/>
</dbReference>
<sequence>MTALLNAIMNVIEIPMRFAQKRLGLRRIAWVFLLPNLILFGIFAFLPVILNVVYSLTGTDQVMLSDRTFVGFDNFITLGTCANHLDPNTCAQDLFWRAIYNSLWFVTLQVGFMVGLSLVTAIVLNGKIRARGFFRSVFFFPVLLSPVVVALIWKWILQREGLLNAGMDAFGFTPFNWLLDRNWAFIWSIFLSIWAHMGFYTLILLAGLQAIPRDVYDAALMDAASPLRTFRRITLPLLMPTMVVVLMLALIKGVQTFDEVYAFTGGGPGSATTFIIQYIYETGFAGTPRLFGLAAAASILLAVVLIGLTLIQLSVSRSKADG</sequence>
<dbReference type="InterPro" id="IPR035906">
    <property type="entry name" value="MetI-like_sf"/>
</dbReference>
<dbReference type="EMBL" id="JACGXN010000004">
    <property type="protein sequence ID" value="MBA8879574.1"/>
    <property type="molecule type" value="Genomic_DNA"/>
</dbReference>
<comment type="similarity">
    <text evidence="7">Belongs to the binding-protein-dependent transport system permease family.</text>
</comment>
<dbReference type="SUPFAM" id="SSF161098">
    <property type="entry name" value="MetI-like"/>
    <property type="match status" value="1"/>
</dbReference>
<feature type="domain" description="ABC transmembrane type-1" evidence="8">
    <location>
        <begin position="99"/>
        <end position="312"/>
    </location>
</feature>
<evidence type="ECO:0000256" key="3">
    <source>
        <dbReference type="ARBA" id="ARBA00022475"/>
    </source>
</evidence>
<dbReference type="GO" id="GO:0005886">
    <property type="term" value="C:plasma membrane"/>
    <property type="evidence" value="ECO:0007669"/>
    <property type="project" value="UniProtKB-SubCell"/>
</dbReference>
<dbReference type="AlphaFoldDB" id="A0A839EQ01"/>
<dbReference type="Gene3D" id="1.10.3720.10">
    <property type="entry name" value="MetI-like"/>
    <property type="match status" value="1"/>
</dbReference>
<gene>
    <name evidence="9" type="ORF">FHW16_003293</name>
</gene>
<protein>
    <submittedName>
        <fullName evidence="9">Alpha-1,4-digalacturonate transport system permease protein</fullName>
    </submittedName>
</protein>
<feature type="transmembrane region" description="Helical" evidence="7">
    <location>
        <begin position="28"/>
        <end position="54"/>
    </location>
</feature>
<dbReference type="Proteomes" id="UP000549052">
    <property type="component" value="Unassembled WGS sequence"/>
</dbReference>
<keyword evidence="4 7" id="KW-0812">Transmembrane</keyword>
<evidence type="ECO:0000259" key="8">
    <source>
        <dbReference type="PROSITE" id="PS50928"/>
    </source>
</evidence>
<name>A0A839EQ01_9HYPH</name>
<dbReference type="InterPro" id="IPR051393">
    <property type="entry name" value="ABC_transporter_permease"/>
</dbReference>
<evidence type="ECO:0000256" key="6">
    <source>
        <dbReference type="ARBA" id="ARBA00023136"/>
    </source>
</evidence>